<keyword evidence="2" id="KW-1185">Reference proteome</keyword>
<feature type="region of interest" description="Disordered" evidence="1">
    <location>
        <begin position="42"/>
        <end position="70"/>
    </location>
</feature>
<evidence type="ECO:0000313" key="2">
    <source>
        <dbReference type="Proteomes" id="UP001652623"/>
    </source>
</evidence>
<name>A0ABM4A921_ZIZJJ</name>
<evidence type="ECO:0000313" key="3">
    <source>
        <dbReference type="RefSeq" id="XP_048332530.1"/>
    </source>
</evidence>
<proteinExistence type="predicted"/>
<dbReference type="PANTHER" id="PTHR36398:SF1">
    <property type="entry name" value="PLASMA MEMBRANE FUSION PROTEIN"/>
    <property type="match status" value="1"/>
</dbReference>
<gene>
    <name evidence="3 4" type="primary">LOC107420221</name>
</gene>
<reference evidence="3 4" key="1">
    <citation type="submission" date="2025-05" db="UniProtKB">
        <authorList>
            <consortium name="RefSeq"/>
        </authorList>
    </citation>
    <scope>IDENTIFICATION</scope>
    <source>
        <tissue evidence="3 4">Seedling</tissue>
    </source>
</reference>
<dbReference type="RefSeq" id="XP_048332530.1">
    <property type="nucleotide sequence ID" value="XM_048476573.2"/>
</dbReference>
<protein>
    <submittedName>
        <fullName evidence="3 4">Uncharacterized protein LOC107420221 isoform X1</fullName>
    </submittedName>
</protein>
<dbReference type="PANTHER" id="PTHR36398">
    <property type="entry name" value="PLASMA MEMBRANE FUSION PROTEIN"/>
    <property type="match status" value="1"/>
</dbReference>
<dbReference type="Proteomes" id="UP001652623">
    <property type="component" value="Chromosome 5"/>
</dbReference>
<evidence type="ECO:0000256" key="1">
    <source>
        <dbReference type="SAM" id="MobiDB-lite"/>
    </source>
</evidence>
<dbReference type="GeneID" id="107420221"/>
<evidence type="ECO:0000313" key="4">
    <source>
        <dbReference type="RefSeq" id="XP_060673226.1"/>
    </source>
</evidence>
<accession>A0ABM4A921</accession>
<sequence length="277" mass="30616">MHVYRANGFKVIPGKGVASDCVTGRHQGMAPAGHSLISNPSSTAAAFSSFPPKPPNSKPKHSPTHQNQNQRLQIRADVSRRDIASLSFLVLAPYSLSQCAPPATAISIGISGPKDWLKEQKKKSSKFLLAPIDASRESLRAAYLLLTARDSDYTNKDIEEVQRLLRSAARDCDPAERNSFVSFQANTGVEVCTFRLVVKNAASLLADKDPVKLEAEAILNDLIRYVTLVKIAELWLLDELLLNSFNIFYKISTQKTKKKKEEEDSSCCCYTPLIKHV</sequence>
<organism evidence="2 4">
    <name type="scientific">Ziziphus jujuba</name>
    <name type="common">Chinese jujube</name>
    <name type="synonym">Ziziphus sativa</name>
    <dbReference type="NCBI Taxonomy" id="326968"/>
    <lineage>
        <taxon>Eukaryota</taxon>
        <taxon>Viridiplantae</taxon>
        <taxon>Streptophyta</taxon>
        <taxon>Embryophyta</taxon>
        <taxon>Tracheophyta</taxon>
        <taxon>Spermatophyta</taxon>
        <taxon>Magnoliopsida</taxon>
        <taxon>eudicotyledons</taxon>
        <taxon>Gunneridae</taxon>
        <taxon>Pentapetalae</taxon>
        <taxon>rosids</taxon>
        <taxon>fabids</taxon>
        <taxon>Rosales</taxon>
        <taxon>Rhamnaceae</taxon>
        <taxon>Paliureae</taxon>
        <taxon>Ziziphus</taxon>
    </lineage>
</organism>
<dbReference type="RefSeq" id="XP_060673226.1">
    <property type="nucleotide sequence ID" value="XM_060817243.1"/>
</dbReference>